<name>A0A7J0DJ94_9ERIC</name>
<reference evidence="2" key="1">
    <citation type="submission" date="2019-07" db="EMBL/GenBank/DDBJ databases">
        <title>De Novo Assembly of kiwifruit Actinidia rufa.</title>
        <authorList>
            <person name="Sugita-Konishi S."/>
            <person name="Sato K."/>
            <person name="Mori E."/>
            <person name="Abe Y."/>
            <person name="Kisaki G."/>
            <person name="Hamano K."/>
            <person name="Suezawa K."/>
            <person name="Otani M."/>
            <person name="Fukuda T."/>
            <person name="Manabe T."/>
            <person name="Gomi K."/>
            <person name="Tabuchi M."/>
            <person name="Akimitsu K."/>
            <person name="Kataoka I."/>
        </authorList>
    </citation>
    <scope>NUCLEOTIDE SEQUENCE [LARGE SCALE GENOMIC DNA]</scope>
    <source>
        <strain evidence="2">cv. Fuchu</strain>
    </source>
</reference>
<keyword evidence="2" id="KW-1185">Reference proteome</keyword>
<accession>A0A7J0DJ94</accession>
<proteinExistence type="predicted"/>
<gene>
    <name evidence="1" type="ORF">Acr_00g0045400</name>
</gene>
<dbReference type="Proteomes" id="UP000585474">
    <property type="component" value="Unassembled WGS sequence"/>
</dbReference>
<comment type="caution">
    <text evidence="1">The sequence shown here is derived from an EMBL/GenBank/DDBJ whole genome shotgun (WGS) entry which is preliminary data.</text>
</comment>
<sequence length="234" mass="26798">MERKLNIVALENAGIRWVQNFITTGWIELTRFKEELILTLCQEFMANIKYNPKTKKGKEILYSWVRGKKLKVTPDIFAEIYAIPREENPEFDFPDVGMPDVVVVSQKLLLEGDDWDGETQCNKARLLWAIGTGRTIDLPRMMFTTLCATYAGVDARGFVPYTDFLTELFKRSGVHIPIGFTRVKPEGPIDRSYLSRFEGQRKKRKLEAVASEESSMGMEDLKKAITNLGKEFST</sequence>
<evidence type="ECO:0000313" key="2">
    <source>
        <dbReference type="Proteomes" id="UP000585474"/>
    </source>
</evidence>
<dbReference type="AlphaFoldDB" id="A0A7J0DJ94"/>
<dbReference type="EMBL" id="BJWL01000249">
    <property type="protein sequence ID" value="GFS36329.1"/>
    <property type="molecule type" value="Genomic_DNA"/>
</dbReference>
<organism evidence="1 2">
    <name type="scientific">Actinidia rufa</name>
    <dbReference type="NCBI Taxonomy" id="165716"/>
    <lineage>
        <taxon>Eukaryota</taxon>
        <taxon>Viridiplantae</taxon>
        <taxon>Streptophyta</taxon>
        <taxon>Embryophyta</taxon>
        <taxon>Tracheophyta</taxon>
        <taxon>Spermatophyta</taxon>
        <taxon>Magnoliopsida</taxon>
        <taxon>eudicotyledons</taxon>
        <taxon>Gunneridae</taxon>
        <taxon>Pentapetalae</taxon>
        <taxon>asterids</taxon>
        <taxon>Ericales</taxon>
        <taxon>Actinidiaceae</taxon>
        <taxon>Actinidia</taxon>
    </lineage>
</organism>
<dbReference type="OrthoDB" id="1559178at2759"/>
<evidence type="ECO:0000313" key="1">
    <source>
        <dbReference type="EMBL" id="GFS36329.1"/>
    </source>
</evidence>
<protein>
    <submittedName>
        <fullName evidence="1">Uncharacterized protein</fullName>
    </submittedName>
</protein>